<proteinExistence type="predicted"/>
<feature type="compositionally biased region" description="Polar residues" evidence="1">
    <location>
        <begin position="12"/>
        <end position="25"/>
    </location>
</feature>
<sequence>MKVHNNVPINGKPTQKSKQTSTSGAFKTLLESEMVSVEPVSNQPQQHPQHNNEQTWHALQESVSLLDQAMQCLESGDMPTAQMIDNIDLLRSQLRQQLETNTGSNELMDAETLLAVEAERIRSLQS</sequence>
<evidence type="ECO:0000313" key="2">
    <source>
        <dbReference type="EMBL" id="GAV20022.1"/>
    </source>
</evidence>
<gene>
    <name evidence="2" type="ORF">MMIC_P0983</name>
</gene>
<comment type="caution">
    <text evidence="2">The sequence shown here is derived from an EMBL/GenBank/DDBJ whole genome shotgun (WGS) entry which is preliminary data.</text>
</comment>
<dbReference type="EMBL" id="BDFD01000006">
    <property type="protein sequence ID" value="GAV20022.1"/>
    <property type="molecule type" value="Genomic_DNA"/>
</dbReference>
<protein>
    <submittedName>
        <fullName evidence="2">Uncharacterized protein</fullName>
    </submittedName>
</protein>
<dbReference type="AlphaFoldDB" id="A0A1L8CM83"/>
<accession>A0A1L8CM83</accession>
<evidence type="ECO:0000313" key="3">
    <source>
        <dbReference type="Proteomes" id="UP000231632"/>
    </source>
</evidence>
<name>A0A1L8CM83_9PROT</name>
<keyword evidence="3" id="KW-1185">Reference proteome</keyword>
<feature type="region of interest" description="Disordered" evidence="1">
    <location>
        <begin position="1"/>
        <end position="28"/>
    </location>
</feature>
<reference evidence="2 3" key="1">
    <citation type="journal article" date="2017" name="Arch. Microbiol.">
        <title>Mariprofundus micogutta sp. nov., a novel iron-oxidizing zetaproteobacterium isolated from a deep-sea hydrothermal field at the Bayonnaise knoll of the Izu-Ogasawara arc, and a description of Mariprofundales ord. nov. and Zetaproteobacteria classis nov.</title>
        <authorList>
            <person name="Makita H."/>
            <person name="Tanaka E."/>
            <person name="Mitsunobu S."/>
            <person name="Miyazaki M."/>
            <person name="Nunoura T."/>
            <person name="Uematsu K."/>
            <person name="Takaki Y."/>
            <person name="Nishi S."/>
            <person name="Shimamura S."/>
            <person name="Takai K."/>
        </authorList>
    </citation>
    <scope>NUCLEOTIDE SEQUENCE [LARGE SCALE GENOMIC DNA]</scope>
    <source>
        <strain evidence="2 3">ET2</strain>
    </source>
</reference>
<evidence type="ECO:0000256" key="1">
    <source>
        <dbReference type="SAM" id="MobiDB-lite"/>
    </source>
</evidence>
<dbReference type="Proteomes" id="UP000231632">
    <property type="component" value="Unassembled WGS sequence"/>
</dbReference>
<organism evidence="2 3">
    <name type="scientific">Mariprofundus micogutta</name>
    <dbReference type="NCBI Taxonomy" id="1921010"/>
    <lineage>
        <taxon>Bacteria</taxon>
        <taxon>Pseudomonadati</taxon>
        <taxon>Pseudomonadota</taxon>
        <taxon>Candidatius Mariprofundia</taxon>
        <taxon>Mariprofundales</taxon>
        <taxon>Mariprofundaceae</taxon>
        <taxon>Mariprofundus</taxon>
    </lineage>
</organism>
<dbReference type="OrthoDB" id="5298624at2"/>
<dbReference type="RefSeq" id="WP_072659340.1">
    <property type="nucleotide sequence ID" value="NZ_BDFD01000006.1"/>
</dbReference>